<feature type="region of interest" description="Disordered" evidence="1">
    <location>
        <begin position="81"/>
        <end position="114"/>
    </location>
</feature>
<dbReference type="AlphaFoldDB" id="A0A1H9RLA2"/>
<dbReference type="RefSeq" id="WP_245742182.1">
    <property type="nucleotide sequence ID" value="NZ_FOFD01000007.1"/>
</dbReference>
<dbReference type="Proteomes" id="UP000199114">
    <property type="component" value="Unassembled WGS sequence"/>
</dbReference>
<protein>
    <recommendedName>
        <fullName evidence="2">DUF8156 domain-containing protein</fullName>
    </recommendedName>
</protein>
<evidence type="ECO:0000259" key="2">
    <source>
        <dbReference type="Pfam" id="PF26485"/>
    </source>
</evidence>
<evidence type="ECO:0000313" key="3">
    <source>
        <dbReference type="EMBL" id="SER73552.1"/>
    </source>
</evidence>
<reference evidence="4" key="1">
    <citation type="submission" date="2016-10" db="EMBL/GenBank/DDBJ databases">
        <authorList>
            <person name="Varghese N."/>
            <person name="Submissions S."/>
        </authorList>
    </citation>
    <scope>NUCLEOTIDE SEQUENCE [LARGE SCALE GENOMIC DNA]</scope>
    <source>
        <strain evidence="4">DSM 25055</strain>
    </source>
</reference>
<dbReference type="Pfam" id="PF26485">
    <property type="entry name" value="DUF8156"/>
    <property type="match status" value="1"/>
</dbReference>
<evidence type="ECO:0000256" key="1">
    <source>
        <dbReference type="SAM" id="MobiDB-lite"/>
    </source>
</evidence>
<name>A0A1H9RLA2_9EURY</name>
<dbReference type="STRING" id="1186196.SAMN04489841_4451"/>
<keyword evidence="4" id="KW-1185">Reference proteome</keyword>
<gene>
    <name evidence="3" type="ORF">SAMN04489841_4451</name>
</gene>
<sequence length="114" mass="13007">MGRTNPTYRDALRRLESEWEPMRRALRRAHQDDFDRLFDRARSFADAAGYANQPDPERALLLSLLLAHEVELRRLREERAAREIDDVTAVSDGRPRPSDGGDHGSAGGEEDHAR</sequence>
<feature type="domain" description="DUF8156" evidence="2">
    <location>
        <begin position="1"/>
        <end position="84"/>
    </location>
</feature>
<evidence type="ECO:0000313" key="4">
    <source>
        <dbReference type="Proteomes" id="UP000199114"/>
    </source>
</evidence>
<feature type="compositionally biased region" description="Basic and acidic residues" evidence="1">
    <location>
        <begin position="93"/>
        <end position="102"/>
    </location>
</feature>
<accession>A0A1H9RLA2</accession>
<proteinExistence type="predicted"/>
<dbReference type="InterPro" id="IPR058469">
    <property type="entry name" value="DUF8156"/>
</dbReference>
<organism evidence="3 4">
    <name type="scientific">Natrinema salaciae</name>
    <dbReference type="NCBI Taxonomy" id="1186196"/>
    <lineage>
        <taxon>Archaea</taxon>
        <taxon>Methanobacteriati</taxon>
        <taxon>Methanobacteriota</taxon>
        <taxon>Stenosarchaea group</taxon>
        <taxon>Halobacteria</taxon>
        <taxon>Halobacteriales</taxon>
        <taxon>Natrialbaceae</taxon>
        <taxon>Natrinema</taxon>
    </lineage>
</organism>
<dbReference type="EMBL" id="FOFD01000007">
    <property type="protein sequence ID" value="SER73552.1"/>
    <property type="molecule type" value="Genomic_DNA"/>
</dbReference>